<keyword evidence="1" id="KW-0808">Transferase</keyword>
<proteinExistence type="predicted"/>
<keyword evidence="2" id="KW-1185">Reference proteome</keyword>
<reference evidence="1 2" key="1">
    <citation type="journal article" date="2018" name="Gigascience">
        <title>Genomes of trombidid mites reveal novel predicted allergens and laterally-transferred genes associated with secondary metabolism.</title>
        <authorList>
            <person name="Dong X."/>
            <person name="Chaisiri K."/>
            <person name="Xia D."/>
            <person name="Armstrong S.D."/>
            <person name="Fang Y."/>
            <person name="Donnelly M.J."/>
            <person name="Kadowaki T."/>
            <person name="McGarry J.W."/>
            <person name="Darby A.C."/>
            <person name="Makepeace B.L."/>
        </authorList>
    </citation>
    <scope>NUCLEOTIDE SEQUENCE [LARGE SCALE GENOMIC DNA]</scope>
    <source>
        <strain evidence="1">UoL-UT</strain>
    </source>
</reference>
<dbReference type="OrthoDB" id="65481at2759"/>
<dbReference type="InterPro" id="IPR013783">
    <property type="entry name" value="Ig-like_fold"/>
</dbReference>
<evidence type="ECO:0000313" key="1">
    <source>
        <dbReference type="EMBL" id="RWS20045.1"/>
    </source>
</evidence>
<dbReference type="InterPro" id="IPR011042">
    <property type="entry name" value="6-blade_b-propeller_TolB-like"/>
</dbReference>
<dbReference type="InterPro" id="IPR003961">
    <property type="entry name" value="FN3_dom"/>
</dbReference>
<dbReference type="GO" id="GO:0016301">
    <property type="term" value="F:kinase activity"/>
    <property type="evidence" value="ECO:0007669"/>
    <property type="project" value="UniProtKB-KW"/>
</dbReference>
<keyword evidence="1" id="KW-0418">Kinase</keyword>
<dbReference type="Proteomes" id="UP000288716">
    <property type="component" value="Unassembled WGS sequence"/>
</dbReference>
<gene>
    <name evidence="1" type="ORF">B4U80_12167</name>
</gene>
<sequence length="268" mass="31290">MVNVISTKDTHNSNINDAMHYMFTGLKPGTIYNVEVSCRNEVSKGPKMVRQIETPRCLFTDSSDQDTEEAYLILASEKNVFKQSHDIMQLPETMFRLTDYSAFDNITSIAIHVSLKFVFVSDTSGTIRRICFRESRNFQVKTIYKPSKKINSNHIYLSIDWLNYKLYFNEEISISKIDLNGNNKYDVITNFVHMITELHIDPYNAYLYYAYEDNMEVGIYRVDMNLIKSKTVRFHESRLIYKDTAVTVLTVDYANYRIYLPKSNSILS</sequence>
<dbReference type="CDD" id="cd00063">
    <property type="entry name" value="FN3"/>
    <property type="match status" value="1"/>
</dbReference>
<dbReference type="VEuPathDB" id="VectorBase:LDEU011995"/>
<dbReference type="STRING" id="299467.A0A443RXY8"/>
<comment type="caution">
    <text evidence="1">The sequence shown here is derived from an EMBL/GenBank/DDBJ whole genome shotgun (WGS) entry which is preliminary data.</text>
</comment>
<name>A0A443RXY8_9ACAR</name>
<dbReference type="SUPFAM" id="SSF49265">
    <property type="entry name" value="Fibronectin type III"/>
    <property type="match status" value="1"/>
</dbReference>
<dbReference type="SUPFAM" id="SSF63825">
    <property type="entry name" value="YWTD domain"/>
    <property type="match status" value="1"/>
</dbReference>
<dbReference type="Gene3D" id="2.60.40.10">
    <property type="entry name" value="Immunoglobulins"/>
    <property type="match status" value="1"/>
</dbReference>
<dbReference type="AlphaFoldDB" id="A0A443RXY8"/>
<dbReference type="Gene3D" id="2.120.10.30">
    <property type="entry name" value="TolB, C-terminal domain"/>
    <property type="match status" value="1"/>
</dbReference>
<dbReference type="InterPro" id="IPR036116">
    <property type="entry name" value="FN3_sf"/>
</dbReference>
<organism evidence="1 2">
    <name type="scientific">Leptotrombidium deliense</name>
    <dbReference type="NCBI Taxonomy" id="299467"/>
    <lineage>
        <taxon>Eukaryota</taxon>
        <taxon>Metazoa</taxon>
        <taxon>Ecdysozoa</taxon>
        <taxon>Arthropoda</taxon>
        <taxon>Chelicerata</taxon>
        <taxon>Arachnida</taxon>
        <taxon>Acari</taxon>
        <taxon>Acariformes</taxon>
        <taxon>Trombidiformes</taxon>
        <taxon>Prostigmata</taxon>
        <taxon>Anystina</taxon>
        <taxon>Parasitengona</taxon>
        <taxon>Trombiculoidea</taxon>
        <taxon>Trombiculidae</taxon>
        <taxon>Leptotrombidium</taxon>
    </lineage>
</organism>
<feature type="non-terminal residue" evidence="1">
    <location>
        <position position="268"/>
    </location>
</feature>
<dbReference type="EMBL" id="NCKV01020493">
    <property type="protein sequence ID" value="RWS20045.1"/>
    <property type="molecule type" value="Genomic_DNA"/>
</dbReference>
<protein>
    <submittedName>
        <fullName evidence="1">Proto-oncogene tyrosine-protein kinase ROS-like protein</fullName>
    </submittedName>
</protein>
<evidence type="ECO:0000313" key="2">
    <source>
        <dbReference type="Proteomes" id="UP000288716"/>
    </source>
</evidence>
<accession>A0A443RXY8</accession>